<evidence type="ECO:0000313" key="7">
    <source>
        <dbReference type="Proteomes" id="UP000261340"/>
    </source>
</evidence>
<keyword evidence="7" id="KW-1185">Reference proteome</keyword>
<dbReference type="PROSITE" id="PS51842">
    <property type="entry name" value="IF_ROD_2"/>
    <property type="match status" value="1"/>
</dbReference>
<dbReference type="FunFam" id="1.20.5.170:FF:000002">
    <property type="entry name" value="Type I keratin KA11"/>
    <property type="match status" value="1"/>
</dbReference>
<dbReference type="FunFam" id="1.20.5.500:FF:000001">
    <property type="entry name" value="Type II keratin 23"/>
    <property type="match status" value="1"/>
</dbReference>
<dbReference type="Gene3D" id="1.20.5.1160">
    <property type="entry name" value="Vasodilator-stimulated phosphoprotein"/>
    <property type="match status" value="1"/>
</dbReference>
<dbReference type="SUPFAM" id="SSF64593">
    <property type="entry name" value="Intermediate filament protein, coiled coil region"/>
    <property type="match status" value="1"/>
</dbReference>
<dbReference type="InterPro" id="IPR002957">
    <property type="entry name" value="Keratin_I"/>
</dbReference>
<reference evidence="6" key="2">
    <citation type="submission" date="2025-09" db="UniProtKB">
        <authorList>
            <consortium name="Ensembl"/>
        </authorList>
    </citation>
    <scope>IDENTIFICATION</scope>
</reference>
<dbReference type="InterPro" id="IPR039008">
    <property type="entry name" value="IF_rod_dom"/>
</dbReference>
<feature type="domain" description="IF rod" evidence="5">
    <location>
        <begin position="1"/>
        <end position="248"/>
    </location>
</feature>
<dbReference type="AlphaFoldDB" id="A0A3Q0QWY8"/>
<proteinExistence type="predicted"/>
<accession>A0A3Q0QWY8</accession>
<dbReference type="PANTHER" id="PTHR23239">
    <property type="entry name" value="INTERMEDIATE FILAMENT"/>
    <property type="match status" value="1"/>
</dbReference>
<dbReference type="Gene3D" id="1.20.5.500">
    <property type="entry name" value="Single helix bin"/>
    <property type="match status" value="1"/>
</dbReference>
<feature type="coiled-coil region" evidence="3">
    <location>
        <begin position="50"/>
        <end position="84"/>
    </location>
</feature>
<feature type="region of interest" description="Disordered" evidence="4">
    <location>
        <begin position="1"/>
        <end position="22"/>
    </location>
</feature>
<dbReference type="Proteomes" id="UP000261340">
    <property type="component" value="Unplaced"/>
</dbReference>
<evidence type="ECO:0000313" key="6">
    <source>
        <dbReference type="Ensembl" id="ENSACIP00000002513.1"/>
    </source>
</evidence>
<evidence type="ECO:0000256" key="2">
    <source>
        <dbReference type="ARBA" id="ARBA00023054"/>
    </source>
</evidence>
<sequence length="276" mass="31563">GSSWRRRPPPLPKTTATTSKLSQSCRERYENELAMRQSVEADIAGLRRVLDELTLSRTDLEMQIEGLKEELIFLKKNHEEVSENQMSGQVHVEVDAAPQEDLSKVMEDMREHYEGLAAKQRKELDAWFQAKSEALNKEVAASTESIQTSKSEITDLKRLLQSLQIELQSQLSMKAGLEGTLAETQNRYAMLLSGYQNQVLLLEEQLLQLKSDLERQSHEYQMLLDIKTRLEMEIAEYRRLLDGEGGSRSETFTSTNFQEEVVDGKVVSTHKEEVTL</sequence>
<reference evidence="6" key="1">
    <citation type="submission" date="2025-08" db="UniProtKB">
        <authorList>
            <consortium name="Ensembl"/>
        </authorList>
    </citation>
    <scope>IDENTIFICATION</scope>
</reference>
<organism evidence="6 7">
    <name type="scientific">Amphilophus citrinellus</name>
    <name type="common">Midas cichlid</name>
    <name type="synonym">Cichlasoma citrinellum</name>
    <dbReference type="NCBI Taxonomy" id="61819"/>
    <lineage>
        <taxon>Eukaryota</taxon>
        <taxon>Metazoa</taxon>
        <taxon>Chordata</taxon>
        <taxon>Craniata</taxon>
        <taxon>Vertebrata</taxon>
        <taxon>Euteleostomi</taxon>
        <taxon>Actinopterygii</taxon>
        <taxon>Neopterygii</taxon>
        <taxon>Teleostei</taxon>
        <taxon>Neoteleostei</taxon>
        <taxon>Acanthomorphata</taxon>
        <taxon>Ovalentaria</taxon>
        <taxon>Cichlomorphae</taxon>
        <taxon>Cichliformes</taxon>
        <taxon>Cichlidae</taxon>
        <taxon>New World cichlids</taxon>
        <taxon>Cichlasomatinae</taxon>
        <taxon>Heroini</taxon>
        <taxon>Amphilophus</taxon>
    </lineage>
</organism>
<dbReference type="PANTHER" id="PTHR23239:SF367">
    <property type="entry name" value="KERATIN 15-RELATED"/>
    <property type="match status" value="1"/>
</dbReference>
<dbReference type="GeneTree" id="ENSGT00950000182969"/>
<dbReference type="GO" id="GO:0005882">
    <property type="term" value="C:intermediate filament"/>
    <property type="evidence" value="ECO:0007669"/>
    <property type="project" value="UniProtKB-KW"/>
</dbReference>
<name>A0A3Q0QWY8_AMPCI</name>
<evidence type="ECO:0000256" key="4">
    <source>
        <dbReference type="SAM" id="MobiDB-lite"/>
    </source>
</evidence>
<evidence type="ECO:0000259" key="5">
    <source>
        <dbReference type="PROSITE" id="PS51842"/>
    </source>
</evidence>
<keyword evidence="1" id="KW-0403">Intermediate filament</keyword>
<dbReference type="Gene3D" id="1.20.5.170">
    <property type="match status" value="1"/>
</dbReference>
<dbReference type="Pfam" id="PF00038">
    <property type="entry name" value="Filament"/>
    <property type="match status" value="1"/>
</dbReference>
<dbReference type="Ensembl" id="ENSACIT00000002605.1">
    <property type="protein sequence ID" value="ENSACIP00000002513.1"/>
    <property type="gene ID" value="ENSACIG00000001645.1"/>
</dbReference>
<keyword evidence="2 3" id="KW-0175">Coiled coil</keyword>
<evidence type="ECO:0000256" key="1">
    <source>
        <dbReference type="ARBA" id="ARBA00022754"/>
    </source>
</evidence>
<dbReference type="PRINTS" id="PR01248">
    <property type="entry name" value="TYPE1KERATIN"/>
</dbReference>
<feature type="coiled-coil region" evidence="3">
    <location>
        <begin position="192"/>
        <end position="219"/>
    </location>
</feature>
<protein>
    <recommendedName>
        <fullName evidence="5">IF rod domain-containing protein</fullName>
    </recommendedName>
</protein>
<dbReference type="GO" id="GO:0005198">
    <property type="term" value="F:structural molecule activity"/>
    <property type="evidence" value="ECO:0007669"/>
    <property type="project" value="InterPro"/>
</dbReference>
<evidence type="ECO:0000256" key="3">
    <source>
        <dbReference type="SAM" id="Coils"/>
    </source>
</evidence>
<dbReference type="SMART" id="SM01391">
    <property type="entry name" value="Filament"/>
    <property type="match status" value="1"/>
</dbReference>